<sequence length="237" mass="25995">MIQLAKEQGLSLNDALNDGTSALAIAASHGHCEVARLFLDHSVNINTIDRDPKSPLDQAASHNHIDIVRLLIKARAPVNLERKPERARGVKRALTRRQSAFANVSEIEVVRELIPLASDEMEIDKALDQAATWGRTDWVDMILTSPLANVNRIGSDAPLFRAGLDHRAEVIKLLLERGADPNSKSEGVRSHGCIMACLGQGEALSTPLHAVAGFNTVGLHNRYRIDDERLKRSRKSA</sequence>
<gene>
    <name evidence="4" type="ORF">PENSTE_c008G08596</name>
</gene>
<dbReference type="PROSITE" id="PS50297">
    <property type="entry name" value="ANK_REP_REGION"/>
    <property type="match status" value="2"/>
</dbReference>
<reference evidence="5" key="1">
    <citation type="journal article" date="2017" name="Nat. Microbiol.">
        <title>Global analysis of biosynthetic gene clusters reveals vast potential of secondary metabolite production in Penicillium species.</title>
        <authorList>
            <person name="Nielsen J.C."/>
            <person name="Grijseels S."/>
            <person name="Prigent S."/>
            <person name="Ji B."/>
            <person name="Dainat J."/>
            <person name="Nielsen K.F."/>
            <person name="Frisvad J.C."/>
            <person name="Workman M."/>
            <person name="Nielsen J."/>
        </authorList>
    </citation>
    <scope>NUCLEOTIDE SEQUENCE [LARGE SCALE GENOMIC DNA]</scope>
    <source>
        <strain evidence="5">IBT 24891</strain>
    </source>
</reference>
<dbReference type="InterPro" id="IPR036770">
    <property type="entry name" value="Ankyrin_rpt-contain_sf"/>
</dbReference>
<dbReference type="OrthoDB" id="21416at2759"/>
<evidence type="ECO:0000256" key="2">
    <source>
        <dbReference type="ARBA" id="ARBA00023043"/>
    </source>
</evidence>
<dbReference type="PROSITE" id="PS50088">
    <property type="entry name" value="ANK_REPEAT"/>
    <property type="match status" value="3"/>
</dbReference>
<dbReference type="AlphaFoldDB" id="A0A1V6TC18"/>
<comment type="caution">
    <text evidence="4">The sequence shown here is derived from an EMBL/GenBank/DDBJ whole genome shotgun (WGS) entry which is preliminary data.</text>
</comment>
<protein>
    <submittedName>
        <fullName evidence="4">Uncharacterized protein</fullName>
    </submittedName>
</protein>
<keyword evidence="2 3" id="KW-0040">ANK repeat</keyword>
<feature type="repeat" description="ANK" evidence="3">
    <location>
        <begin position="51"/>
        <end position="83"/>
    </location>
</feature>
<dbReference type="Proteomes" id="UP000191285">
    <property type="component" value="Unassembled WGS sequence"/>
</dbReference>
<keyword evidence="1" id="KW-0677">Repeat</keyword>
<dbReference type="Pfam" id="PF12796">
    <property type="entry name" value="Ank_2"/>
    <property type="match status" value="1"/>
</dbReference>
<dbReference type="EMBL" id="MLKD01000008">
    <property type="protein sequence ID" value="OQE23945.1"/>
    <property type="molecule type" value="Genomic_DNA"/>
</dbReference>
<dbReference type="PRINTS" id="PR01415">
    <property type="entry name" value="ANKYRIN"/>
</dbReference>
<organism evidence="4 5">
    <name type="scientific">Penicillium steckii</name>
    <dbReference type="NCBI Taxonomy" id="303698"/>
    <lineage>
        <taxon>Eukaryota</taxon>
        <taxon>Fungi</taxon>
        <taxon>Dikarya</taxon>
        <taxon>Ascomycota</taxon>
        <taxon>Pezizomycotina</taxon>
        <taxon>Eurotiomycetes</taxon>
        <taxon>Eurotiomycetidae</taxon>
        <taxon>Eurotiales</taxon>
        <taxon>Aspergillaceae</taxon>
        <taxon>Penicillium</taxon>
    </lineage>
</organism>
<dbReference type="STRING" id="303698.A0A1V6TC18"/>
<dbReference type="SMART" id="SM00248">
    <property type="entry name" value="ANK"/>
    <property type="match status" value="3"/>
</dbReference>
<dbReference type="InterPro" id="IPR002110">
    <property type="entry name" value="Ankyrin_rpt"/>
</dbReference>
<dbReference type="InterPro" id="IPR050745">
    <property type="entry name" value="Multifunctional_regulatory"/>
</dbReference>
<accession>A0A1V6TC18</accession>
<evidence type="ECO:0000256" key="3">
    <source>
        <dbReference type="PROSITE-ProRule" id="PRU00023"/>
    </source>
</evidence>
<feature type="repeat" description="ANK" evidence="3">
    <location>
        <begin position="154"/>
        <end position="186"/>
    </location>
</feature>
<dbReference type="SUPFAM" id="SSF48403">
    <property type="entry name" value="Ankyrin repeat"/>
    <property type="match status" value="1"/>
</dbReference>
<feature type="repeat" description="ANK" evidence="3">
    <location>
        <begin position="18"/>
        <end position="50"/>
    </location>
</feature>
<dbReference type="PANTHER" id="PTHR24189:SF50">
    <property type="entry name" value="ANKYRIN REPEAT AND SOCS BOX PROTEIN 2"/>
    <property type="match status" value="1"/>
</dbReference>
<dbReference type="Gene3D" id="1.25.40.20">
    <property type="entry name" value="Ankyrin repeat-containing domain"/>
    <property type="match status" value="2"/>
</dbReference>
<dbReference type="PANTHER" id="PTHR24189">
    <property type="entry name" value="MYOTROPHIN"/>
    <property type="match status" value="1"/>
</dbReference>
<evidence type="ECO:0000313" key="5">
    <source>
        <dbReference type="Proteomes" id="UP000191285"/>
    </source>
</evidence>
<name>A0A1V6TC18_9EURO</name>
<keyword evidence="5" id="KW-1185">Reference proteome</keyword>
<evidence type="ECO:0000256" key="1">
    <source>
        <dbReference type="ARBA" id="ARBA00022737"/>
    </source>
</evidence>
<evidence type="ECO:0000313" key="4">
    <source>
        <dbReference type="EMBL" id="OQE23945.1"/>
    </source>
</evidence>
<proteinExistence type="predicted"/>